<keyword evidence="3" id="KW-1185">Reference proteome</keyword>
<feature type="region of interest" description="Disordered" evidence="1">
    <location>
        <begin position="1"/>
        <end position="34"/>
    </location>
</feature>
<dbReference type="KEGG" id="cof:FOZ74_09065"/>
<sequence length="276" mass="28598">MSISGTTNLPPSSSLPPQDPSATGRIQSGVGAQFTDISEARQQLQGLIDSVAGSLARSDLPLPSSPSSKAASSTLNAIGQLSLQEMQTDIYAVMALVAKSAQQQRNSARELRHSEMAAQVKSLTDAAQEIRNAAKDRLAGAILSGTMQIGAGAVQIGGAAKTMKATQNALGQSGVSDAQLGALTQVAAGYNTTTQAVGQVMTGTGSILGGIMEHQAAQHDARKAELEAAAKAHETATQQAGDVMQQMQDMLRDIRDKLTSMDQSRSETARGIARNI</sequence>
<name>A0A5B8RWW4_9BURK</name>
<accession>A0A5B8RWW4</accession>
<proteinExistence type="predicted"/>
<evidence type="ECO:0000313" key="3">
    <source>
        <dbReference type="Proteomes" id="UP000321199"/>
    </source>
</evidence>
<protein>
    <submittedName>
        <fullName evidence="2">Uncharacterized protein</fullName>
    </submittedName>
</protein>
<gene>
    <name evidence="2" type="ORF">FOZ74_09065</name>
</gene>
<dbReference type="Proteomes" id="UP000321199">
    <property type="component" value="Chromosome"/>
</dbReference>
<dbReference type="AlphaFoldDB" id="A0A5B8RWW4"/>
<dbReference type="OrthoDB" id="8654344at2"/>
<dbReference type="EMBL" id="CP042344">
    <property type="protein sequence ID" value="QEA13168.1"/>
    <property type="molecule type" value="Genomic_DNA"/>
</dbReference>
<evidence type="ECO:0000256" key="1">
    <source>
        <dbReference type="SAM" id="MobiDB-lite"/>
    </source>
</evidence>
<organism evidence="2 3">
    <name type="scientific">Comamonas flocculans</name>
    <dbReference type="NCBI Taxonomy" id="2597701"/>
    <lineage>
        <taxon>Bacteria</taxon>
        <taxon>Pseudomonadati</taxon>
        <taxon>Pseudomonadota</taxon>
        <taxon>Betaproteobacteria</taxon>
        <taxon>Burkholderiales</taxon>
        <taxon>Comamonadaceae</taxon>
        <taxon>Comamonas</taxon>
    </lineage>
</organism>
<evidence type="ECO:0000313" key="2">
    <source>
        <dbReference type="EMBL" id="QEA13168.1"/>
    </source>
</evidence>
<dbReference type="NCBIfam" id="NF038055">
    <property type="entry name" value="T3SS_SctB_pilot"/>
    <property type="match status" value="2"/>
</dbReference>
<reference evidence="2 3" key="1">
    <citation type="submission" date="2019-07" db="EMBL/GenBank/DDBJ databases">
        <title>Complete genome sequence of Comamonas sp. NLF 7-7 isolated from livestock.</title>
        <authorList>
            <person name="Kim D.H."/>
            <person name="Kim J.G."/>
        </authorList>
    </citation>
    <scope>NUCLEOTIDE SEQUENCE [LARGE SCALE GENOMIC DNA]</scope>
    <source>
        <strain evidence="2 3">NLF 7-7</strain>
    </source>
</reference>
<dbReference type="RefSeq" id="WP_146912760.1">
    <property type="nucleotide sequence ID" value="NZ_CP042344.1"/>
</dbReference>